<dbReference type="Gene3D" id="3.40.630.30">
    <property type="match status" value="1"/>
</dbReference>
<dbReference type="InterPro" id="IPR016181">
    <property type="entry name" value="Acyl_CoA_acyltransferase"/>
</dbReference>
<protein>
    <submittedName>
        <fullName evidence="2">Hypothetical conserved protein</fullName>
    </submittedName>
</protein>
<evidence type="ECO:0000313" key="3">
    <source>
        <dbReference type="Proteomes" id="UP000000822"/>
    </source>
</evidence>
<dbReference type="Proteomes" id="UP000000822">
    <property type="component" value="Chromosome"/>
</dbReference>
<dbReference type="EMBL" id="BA000028">
    <property type="protein sequence ID" value="BAC12334.1"/>
    <property type="molecule type" value="Genomic_DNA"/>
</dbReference>
<reference evidence="2 3" key="1">
    <citation type="journal article" date="2001" name="FEMS Microbiol. Lett.">
        <title>Oceanobacillus iheyensis gen. nov., sp. nov., a deep-sea extremely halotolerant and alkaliphilic species isolated from a depth of 1050 m on the Iheya Ridge.</title>
        <authorList>
            <person name="Lu J."/>
            <person name="Nogi Y."/>
            <person name="Takami H."/>
        </authorList>
    </citation>
    <scope>NUCLEOTIDE SEQUENCE [LARGE SCALE GENOMIC DNA]</scope>
    <source>
        <strain evidence="3">DSM 14371 / CIP 107618 / JCM 11309 / KCTC 3954 / HTE831</strain>
    </source>
</reference>
<sequence>MELKKPTTYSSIASYLAEANKNPIKRCGYIGENTNEIKEVLMEDFRLEEMMVAVDGDEIVGVVAFDHEDGEAEVWGPVVTSENPIQTANSLWSQHPFTKQKWKFQFFYHVENEEMRSFAKNLNATVNGYHTVLQCNQFTSTSNTNYEEIDIYNTKMTDSFKALHDTLFPGTYYPAEIILDRLTDEHRLLVRTNGDDDVIGYAYLEGNKQFKEGSVEFIGVDSAYRKQGIGKQLLQQSMILLMIEMEIPTLDLTVNDENIGAIHLYESVGFKKVNNFVHYELR</sequence>
<gene>
    <name evidence="2" type="ordered locus">OB0378</name>
</gene>
<dbReference type="RefSeq" id="WP_011064783.1">
    <property type="nucleotide sequence ID" value="NC_004193.1"/>
</dbReference>
<dbReference type="OrthoDB" id="87299at2"/>
<dbReference type="InterPro" id="IPR050276">
    <property type="entry name" value="MshD_Acetyltransferase"/>
</dbReference>
<evidence type="ECO:0000313" key="2">
    <source>
        <dbReference type="EMBL" id="BAC12334.1"/>
    </source>
</evidence>
<keyword evidence="3" id="KW-1185">Reference proteome</keyword>
<dbReference type="AlphaFoldDB" id="Q8ET84"/>
<dbReference type="InterPro" id="IPR000182">
    <property type="entry name" value="GNAT_dom"/>
</dbReference>
<reference evidence="2 3" key="2">
    <citation type="journal article" date="2002" name="Nucleic Acids Res.">
        <title>Genome sequence of Oceanobacillus iheyensis isolated from the Iheya Ridge and its unexpected adaptive capabilities to extreme environments.</title>
        <authorList>
            <person name="Takami H."/>
            <person name="Takaki Y."/>
            <person name="Uchiyama I."/>
        </authorList>
    </citation>
    <scope>NUCLEOTIDE SEQUENCE [LARGE SCALE GENOMIC DNA]</scope>
    <source>
        <strain evidence="3">DSM 14371 / CIP 107618 / JCM 11309 / KCTC 3954 / HTE831</strain>
    </source>
</reference>
<dbReference type="PROSITE" id="PS51186">
    <property type="entry name" value="GNAT"/>
    <property type="match status" value="1"/>
</dbReference>
<dbReference type="STRING" id="221109.gene:10732581"/>
<dbReference type="HOGENOM" id="CLU_945444_0_0_9"/>
<evidence type="ECO:0000259" key="1">
    <source>
        <dbReference type="PROSITE" id="PS51186"/>
    </source>
</evidence>
<feature type="domain" description="N-acetyltransferase" evidence="1">
    <location>
        <begin position="147"/>
        <end position="282"/>
    </location>
</feature>
<dbReference type="GO" id="GO:0016747">
    <property type="term" value="F:acyltransferase activity, transferring groups other than amino-acyl groups"/>
    <property type="evidence" value="ECO:0007669"/>
    <property type="project" value="InterPro"/>
</dbReference>
<dbReference type="eggNOG" id="COG0456">
    <property type="taxonomic scope" value="Bacteria"/>
</dbReference>
<dbReference type="PANTHER" id="PTHR43617">
    <property type="entry name" value="L-AMINO ACID N-ACETYLTRANSFERASE"/>
    <property type="match status" value="1"/>
</dbReference>
<accession>Q8ET84</accession>
<name>Q8ET84_OCEIH</name>
<dbReference type="SUPFAM" id="SSF55729">
    <property type="entry name" value="Acyl-CoA N-acyltransferases (Nat)"/>
    <property type="match status" value="1"/>
</dbReference>
<dbReference type="KEGG" id="oih:OB0378"/>
<proteinExistence type="predicted"/>
<dbReference type="CDD" id="cd04301">
    <property type="entry name" value="NAT_SF"/>
    <property type="match status" value="1"/>
</dbReference>
<organism evidence="2 3">
    <name type="scientific">Oceanobacillus iheyensis (strain DSM 14371 / CIP 107618 / JCM 11309 / KCTC 3954 / HTE831)</name>
    <dbReference type="NCBI Taxonomy" id="221109"/>
    <lineage>
        <taxon>Bacteria</taxon>
        <taxon>Bacillati</taxon>
        <taxon>Bacillota</taxon>
        <taxon>Bacilli</taxon>
        <taxon>Bacillales</taxon>
        <taxon>Bacillaceae</taxon>
        <taxon>Oceanobacillus</taxon>
    </lineage>
</organism>
<dbReference type="Pfam" id="PF00583">
    <property type="entry name" value="Acetyltransf_1"/>
    <property type="match status" value="1"/>
</dbReference>